<dbReference type="PATRIC" id="fig|1305737.6.peg.457"/>
<reference evidence="1 2" key="1">
    <citation type="submission" date="2015-09" db="EMBL/GenBank/DDBJ databases">
        <title>Identification and resolution of microdiversity through metagenomic sequencing of parallel consortia.</title>
        <authorList>
            <person name="Nelson W.C."/>
            <person name="Romine M.F."/>
            <person name="Lindemann S.R."/>
        </authorList>
    </citation>
    <scope>NUCLEOTIDE SEQUENCE [LARGE SCALE GENOMIC DNA]</scope>
    <source>
        <strain evidence="1">HL-49</strain>
    </source>
</reference>
<proteinExistence type="predicted"/>
<dbReference type="OrthoDB" id="816264at2"/>
<dbReference type="AlphaFoldDB" id="A0A0P7YFS2"/>
<dbReference type="EMBL" id="LJXT01000001">
    <property type="protein sequence ID" value="KPQ20147.1"/>
    <property type="molecule type" value="Genomic_DNA"/>
</dbReference>
<sequence length="388" mass="44695">MKFKSLSLFPVFVLAAINLSCQTDKSKESEGAESEKLQIRLDKTISLDISGGFPKLQGNPIFFSDQNGSYFYIQTNGGIGTFDLSKGGLPVANLKLEKIEDFRGDRTTGQNSFIPYEKNSFLYFDKKSREISIFEEGKFTKSQKLARISTESPNPLIGVLRFALKTDKIVSALNMLELYGKPPFEYSNSENTIGIYSENLDEFKSGLPLPEEYLEKKVNAYDLLISMDFDAKEGEYILNFPILDDLIITKDFENYRRLNAAPKESFVSLANRSGINFGEWKKEYYTENSFFTVYYDPFRDLYIRHYREALSEGDYESLAANSYKMFDPKNKNFLLFLDKDGQHLHTMDVSEYNHLYIHFGKEGMYILNDTELENEDSLTFSLFTIEKI</sequence>
<evidence type="ECO:0000313" key="1">
    <source>
        <dbReference type="EMBL" id="KPQ20147.1"/>
    </source>
</evidence>
<accession>A0A0P7YFS2</accession>
<name>A0A0P7YFS2_9BACT</name>
<comment type="caution">
    <text evidence="1">The sequence shown here is derived from an EMBL/GenBank/DDBJ whole genome shotgun (WGS) entry which is preliminary data.</text>
</comment>
<evidence type="ECO:0008006" key="3">
    <source>
        <dbReference type="Google" id="ProtNLM"/>
    </source>
</evidence>
<organism evidence="1 2">
    <name type="scientific">Algoriphagus marincola HL-49</name>
    <dbReference type="NCBI Taxonomy" id="1305737"/>
    <lineage>
        <taxon>Bacteria</taxon>
        <taxon>Pseudomonadati</taxon>
        <taxon>Bacteroidota</taxon>
        <taxon>Cytophagia</taxon>
        <taxon>Cytophagales</taxon>
        <taxon>Cyclobacteriaceae</taxon>
        <taxon>Algoriphagus</taxon>
    </lineage>
</organism>
<gene>
    <name evidence="1" type="ORF">HLUCCX10_00085</name>
</gene>
<protein>
    <recommendedName>
        <fullName evidence="3">DUF4221 domain-containing protein</fullName>
    </recommendedName>
</protein>
<dbReference type="Proteomes" id="UP000050421">
    <property type="component" value="Unassembled WGS sequence"/>
</dbReference>
<evidence type="ECO:0000313" key="2">
    <source>
        <dbReference type="Proteomes" id="UP000050421"/>
    </source>
</evidence>